<sequence length="89" mass="10350">MLSLKSLFQPYAAYRTYQQLQELGKSMMRILLSLDTLEGSERTEISQNLKDYTDLFLRRSSGLLLVWGRFLVILCQKGLTESWTQDKAL</sequence>
<evidence type="ECO:0000313" key="1">
    <source>
        <dbReference type="EMBL" id="CAG7731827.1"/>
    </source>
</evidence>
<comment type="caution">
    <text evidence="1">The sequence shown here is derived from an EMBL/GenBank/DDBJ whole genome shotgun (WGS) entry which is preliminary data.</text>
</comment>
<dbReference type="Proteomes" id="UP000708208">
    <property type="component" value="Unassembled WGS sequence"/>
</dbReference>
<accession>A0A8J2K9H1</accession>
<dbReference type="EMBL" id="CAJVCH010220207">
    <property type="protein sequence ID" value="CAG7731827.1"/>
    <property type="molecule type" value="Genomic_DNA"/>
</dbReference>
<name>A0A8J2K9H1_9HEXA</name>
<gene>
    <name evidence="1" type="ORF">AFUS01_LOCUS20392</name>
</gene>
<reference evidence="1" key="1">
    <citation type="submission" date="2021-06" db="EMBL/GenBank/DDBJ databases">
        <authorList>
            <person name="Hodson N. C."/>
            <person name="Mongue J. A."/>
            <person name="Jaron S. K."/>
        </authorList>
    </citation>
    <scope>NUCLEOTIDE SEQUENCE</scope>
</reference>
<proteinExistence type="predicted"/>
<evidence type="ECO:0000313" key="2">
    <source>
        <dbReference type="Proteomes" id="UP000708208"/>
    </source>
</evidence>
<dbReference type="AlphaFoldDB" id="A0A8J2K9H1"/>
<protein>
    <submittedName>
        <fullName evidence="1">Uncharacterized protein</fullName>
    </submittedName>
</protein>
<organism evidence="1 2">
    <name type="scientific">Allacma fusca</name>
    <dbReference type="NCBI Taxonomy" id="39272"/>
    <lineage>
        <taxon>Eukaryota</taxon>
        <taxon>Metazoa</taxon>
        <taxon>Ecdysozoa</taxon>
        <taxon>Arthropoda</taxon>
        <taxon>Hexapoda</taxon>
        <taxon>Collembola</taxon>
        <taxon>Symphypleona</taxon>
        <taxon>Sminthuridae</taxon>
        <taxon>Allacma</taxon>
    </lineage>
</organism>
<keyword evidence="2" id="KW-1185">Reference proteome</keyword>